<dbReference type="Pfam" id="PF14759">
    <property type="entry name" value="Reductase_C"/>
    <property type="match status" value="1"/>
</dbReference>
<dbReference type="PRINTS" id="PR00368">
    <property type="entry name" value="FADPNR"/>
</dbReference>
<evidence type="ECO:0000256" key="3">
    <source>
        <dbReference type="ARBA" id="ARBA00022827"/>
    </source>
</evidence>
<dbReference type="EMBL" id="JAQOSK010000009">
    <property type="protein sequence ID" value="MDC2957564.1"/>
    <property type="molecule type" value="Genomic_DNA"/>
</dbReference>
<evidence type="ECO:0000256" key="2">
    <source>
        <dbReference type="ARBA" id="ARBA00022630"/>
    </source>
</evidence>
<dbReference type="SUPFAM" id="SSF55424">
    <property type="entry name" value="FAD/NAD-linked reductases, dimerisation (C-terminal) domain"/>
    <property type="match status" value="1"/>
</dbReference>
<protein>
    <submittedName>
        <fullName evidence="7">FAD/NAD(P)-binding oxidoreductase</fullName>
    </submittedName>
</protein>
<evidence type="ECO:0000256" key="4">
    <source>
        <dbReference type="ARBA" id="ARBA00023002"/>
    </source>
</evidence>
<dbReference type="PANTHER" id="PTHR43557">
    <property type="entry name" value="APOPTOSIS-INDUCING FACTOR 1"/>
    <property type="match status" value="1"/>
</dbReference>
<dbReference type="SUPFAM" id="SSF51905">
    <property type="entry name" value="FAD/NAD(P)-binding domain"/>
    <property type="match status" value="2"/>
</dbReference>
<dbReference type="PANTHER" id="PTHR43557:SF2">
    <property type="entry name" value="RIESKE DOMAIN-CONTAINING PROTEIN-RELATED"/>
    <property type="match status" value="1"/>
</dbReference>
<dbReference type="Proteomes" id="UP001221328">
    <property type="component" value="Unassembled WGS sequence"/>
</dbReference>
<keyword evidence="4" id="KW-0560">Oxidoreductase</keyword>
<evidence type="ECO:0000313" key="8">
    <source>
        <dbReference type="Proteomes" id="UP001221328"/>
    </source>
</evidence>
<keyword evidence="2" id="KW-0285">Flavoprotein</keyword>
<organism evidence="7 8">
    <name type="scientific">Streptomyces gilvifuscus</name>
    <dbReference type="NCBI Taxonomy" id="1550617"/>
    <lineage>
        <taxon>Bacteria</taxon>
        <taxon>Bacillati</taxon>
        <taxon>Actinomycetota</taxon>
        <taxon>Actinomycetes</taxon>
        <taxon>Kitasatosporales</taxon>
        <taxon>Streptomycetaceae</taxon>
        <taxon>Streptomyces</taxon>
    </lineage>
</organism>
<evidence type="ECO:0000259" key="6">
    <source>
        <dbReference type="Pfam" id="PF14759"/>
    </source>
</evidence>
<comment type="cofactor">
    <cofactor evidence="1">
        <name>FAD</name>
        <dbReference type="ChEBI" id="CHEBI:57692"/>
    </cofactor>
</comment>
<gene>
    <name evidence="7" type="ORF">PO587_24220</name>
</gene>
<evidence type="ECO:0000259" key="5">
    <source>
        <dbReference type="Pfam" id="PF07992"/>
    </source>
</evidence>
<reference evidence="7 8" key="1">
    <citation type="journal article" date="2015" name="Int. J. Syst. Evol. Microbiol.">
        <title>Streptomyces gilvifuscus sp. nov., an actinomycete that produces antibacterial compounds isolated from soil.</title>
        <authorList>
            <person name="Nguyen T.M."/>
            <person name="Kim J."/>
        </authorList>
    </citation>
    <scope>NUCLEOTIDE SEQUENCE [LARGE SCALE GENOMIC DNA]</scope>
    <source>
        <strain evidence="7 8">T113</strain>
    </source>
</reference>
<dbReference type="Gene3D" id="3.50.50.60">
    <property type="entry name" value="FAD/NAD(P)-binding domain"/>
    <property type="match status" value="2"/>
</dbReference>
<accession>A0ABT5FYC0</accession>
<sequence>MSDRIVVVGAGQAGHQTAAFLRERGHAGPITLIGDEGLLPYERPPLSKAFLKGTADESQLWLRPETFYTRNAVERVTGSAVALDRAARTVRLADGSVHPYDHLVLATGARARALPVPGAGLRGVHTLRSLADARTLKAELAGAAHVVVAGAGFVGLEFAAAAQELGHRVTVVEALGRPLARVASAATAEHFARLHERHGNRLLFGQGISAFHAEDGGRVAAVELTDGGRLPADLVLAGVGAVPCTELAEAAGLEVAGGIVVDSLLLTSDPHISAVGDCALFPHPRAATPLRIESVQNAVDHARLVADRLTGATRTYDDLPWFWSTQFSATLQIAGLGHGHDAELVLGEPDSGRFSVLLFRDDRLVAVESVDRPADHMAARRLLADGIPLVRWEAAAADFSLKGHLRAHTGRRVPAPA</sequence>
<keyword evidence="3" id="KW-0274">FAD</keyword>
<evidence type="ECO:0000313" key="7">
    <source>
        <dbReference type="EMBL" id="MDC2957564.1"/>
    </source>
</evidence>
<dbReference type="InterPro" id="IPR036188">
    <property type="entry name" value="FAD/NAD-bd_sf"/>
</dbReference>
<dbReference type="InterPro" id="IPR016156">
    <property type="entry name" value="FAD/NAD-linked_Rdtase_dimer_sf"/>
</dbReference>
<feature type="domain" description="Reductase C-terminal" evidence="6">
    <location>
        <begin position="321"/>
        <end position="402"/>
    </location>
</feature>
<dbReference type="Pfam" id="PF07992">
    <property type="entry name" value="Pyr_redox_2"/>
    <property type="match status" value="1"/>
</dbReference>
<dbReference type="Gene3D" id="3.30.390.30">
    <property type="match status" value="1"/>
</dbReference>
<proteinExistence type="predicted"/>
<dbReference type="RefSeq" id="WP_272176628.1">
    <property type="nucleotide sequence ID" value="NZ_JAQOSK010000009.1"/>
</dbReference>
<keyword evidence="8" id="KW-1185">Reference proteome</keyword>
<dbReference type="PRINTS" id="PR00411">
    <property type="entry name" value="PNDRDTASEI"/>
</dbReference>
<feature type="domain" description="FAD/NAD(P)-binding" evidence="5">
    <location>
        <begin position="4"/>
        <end position="302"/>
    </location>
</feature>
<evidence type="ECO:0000256" key="1">
    <source>
        <dbReference type="ARBA" id="ARBA00001974"/>
    </source>
</evidence>
<dbReference type="InterPro" id="IPR023753">
    <property type="entry name" value="FAD/NAD-binding_dom"/>
</dbReference>
<name>A0ABT5FYC0_9ACTN</name>
<comment type="caution">
    <text evidence="7">The sequence shown here is derived from an EMBL/GenBank/DDBJ whole genome shotgun (WGS) entry which is preliminary data.</text>
</comment>
<dbReference type="InterPro" id="IPR028202">
    <property type="entry name" value="Reductase_C"/>
</dbReference>
<dbReference type="InterPro" id="IPR050446">
    <property type="entry name" value="FAD-oxidoreductase/Apoptosis"/>
</dbReference>